<evidence type="ECO:0000313" key="2">
    <source>
        <dbReference type="Proteomes" id="UP000055048"/>
    </source>
</evidence>
<proteinExistence type="predicted"/>
<reference evidence="1 2" key="1">
    <citation type="submission" date="2015-01" db="EMBL/GenBank/DDBJ databases">
        <title>Evolution of Trichinella species and genotypes.</title>
        <authorList>
            <person name="Korhonen P.K."/>
            <person name="Edoardo P."/>
            <person name="Giuseppe L.R."/>
            <person name="Gasser R.B."/>
        </authorList>
    </citation>
    <scope>NUCLEOTIDE SEQUENCE [LARGE SCALE GENOMIC DNA]</scope>
    <source>
        <strain evidence="1">ISS417</strain>
    </source>
</reference>
<organism evidence="1 2">
    <name type="scientific">Trichinella murrelli</name>
    <dbReference type="NCBI Taxonomy" id="144512"/>
    <lineage>
        <taxon>Eukaryota</taxon>
        <taxon>Metazoa</taxon>
        <taxon>Ecdysozoa</taxon>
        <taxon>Nematoda</taxon>
        <taxon>Enoplea</taxon>
        <taxon>Dorylaimia</taxon>
        <taxon>Trichinellida</taxon>
        <taxon>Trichinellidae</taxon>
        <taxon>Trichinella</taxon>
    </lineage>
</organism>
<name>A0A0V0T8N9_9BILA</name>
<comment type="caution">
    <text evidence="1">The sequence shown here is derived from an EMBL/GenBank/DDBJ whole genome shotgun (WGS) entry which is preliminary data.</text>
</comment>
<sequence length="104" mass="11709">MASILTIGNGIFVNNSINHRAVHALHLKTYLRIDVETWMDPFTVTISHVFYLCAGYTIYTRNKVASEDGSNPTLDEHRDVDQDAPARKATVAMVECTFRVLRAI</sequence>
<accession>A0A0V0T8N9</accession>
<gene>
    <name evidence="1" type="ORF">T05_108</name>
</gene>
<keyword evidence="2" id="KW-1185">Reference proteome</keyword>
<dbReference type="Proteomes" id="UP000055048">
    <property type="component" value="Unassembled WGS sequence"/>
</dbReference>
<protein>
    <submittedName>
        <fullName evidence="1">Uncharacterized protein</fullName>
    </submittedName>
</protein>
<dbReference type="AlphaFoldDB" id="A0A0V0T8N9"/>
<dbReference type="EMBL" id="JYDJ01000458">
    <property type="protein sequence ID" value="KRX35253.1"/>
    <property type="molecule type" value="Genomic_DNA"/>
</dbReference>
<evidence type="ECO:0000313" key="1">
    <source>
        <dbReference type="EMBL" id="KRX35253.1"/>
    </source>
</evidence>